<dbReference type="InterPro" id="IPR015422">
    <property type="entry name" value="PyrdxlP-dep_Trfase_small"/>
</dbReference>
<keyword evidence="4" id="KW-1185">Reference proteome</keyword>
<gene>
    <name evidence="3" type="ORF">KDL28_32835</name>
</gene>
<dbReference type="GO" id="GO:0008483">
    <property type="term" value="F:transaminase activity"/>
    <property type="evidence" value="ECO:0007669"/>
    <property type="project" value="UniProtKB-KW"/>
</dbReference>
<proteinExistence type="predicted"/>
<evidence type="ECO:0000256" key="1">
    <source>
        <dbReference type="SAM" id="MobiDB-lite"/>
    </source>
</evidence>
<dbReference type="InterPro" id="IPR015424">
    <property type="entry name" value="PyrdxlP-dep_Trfase"/>
</dbReference>
<accession>A0ABT1A9Z7</accession>
<dbReference type="PANTHER" id="PTHR43586">
    <property type="entry name" value="CYSTEINE DESULFURASE"/>
    <property type="match status" value="1"/>
</dbReference>
<dbReference type="Pfam" id="PF00266">
    <property type="entry name" value="Aminotran_5"/>
    <property type="match status" value="1"/>
</dbReference>
<feature type="domain" description="Aminotransferase class V" evidence="2">
    <location>
        <begin position="77"/>
        <end position="331"/>
    </location>
</feature>
<dbReference type="Gene3D" id="3.40.640.10">
    <property type="entry name" value="Type I PLP-dependent aspartate aminotransferase-like (Major domain)"/>
    <property type="match status" value="1"/>
</dbReference>
<feature type="region of interest" description="Disordered" evidence="1">
    <location>
        <begin position="1"/>
        <end position="21"/>
    </location>
</feature>
<reference evidence="3" key="1">
    <citation type="submission" date="2021-04" db="EMBL/GenBank/DDBJ databases">
        <title>Pseudonocardia sp. nov., isolated from sandy soil of mangrove forest.</title>
        <authorList>
            <person name="Zan Z."/>
            <person name="Huang R."/>
            <person name="Liu W."/>
        </authorList>
    </citation>
    <scope>NUCLEOTIDE SEQUENCE</scope>
    <source>
        <strain evidence="3">S2-4</strain>
    </source>
</reference>
<evidence type="ECO:0000313" key="3">
    <source>
        <dbReference type="EMBL" id="MCO1659860.1"/>
    </source>
</evidence>
<name>A0ABT1A9Z7_9PSEU</name>
<dbReference type="InterPro" id="IPR015421">
    <property type="entry name" value="PyrdxlP-dep_Trfase_major"/>
</dbReference>
<keyword evidence="3" id="KW-0808">Transferase</keyword>
<dbReference type="RefSeq" id="WP_252444931.1">
    <property type="nucleotide sequence ID" value="NZ_JAGSOV010000072.1"/>
</dbReference>
<dbReference type="Gene3D" id="3.90.1150.10">
    <property type="entry name" value="Aspartate Aminotransferase, domain 1"/>
    <property type="match status" value="1"/>
</dbReference>
<sequence>MDRHPSSTAGAPAADPALGDRRAPGSARALFDVPAGIAYFNTANLSPHLHRVREAGEAALRRRGQPWTIGPDDWFTDVERLRGLFAALIGADSDAIAVVPATSYGFAVAARNTALGPGDRILVLAQEYPSGVYTWRAAARATGARVVTVERAPDRTWTDAVLDALDEDVAVASVPNVHWTDGSLVDLPAVAARARAVGARLVVDGSQSIGAMPFDVGELRPDFVVGVGYKWLLGPFGLGYLYVAPEHRGGDPVEQNWINRAGSRDFARLVDYRDEYQPGARRFDVGQRTGFELVPMAVAALEQITAWGVGHVAAELAAVTATIGARAAELGLAAAGQADRGPHMLGLAVPDDRREAVLPALTAANCFASVRGRSLRIAPHLHTTDDDIERLVRALAHV</sequence>
<evidence type="ECO:0000313" key="4">
    <source>
        <dbReference type="Proteomes" id="UP001165283"/>
    </source>
</evidence>
<evidence type="ECO:0000259" key="2">
    <source>
        <dbReference type="Pfam" id="PF00266"/>
    </source>
</evidence>
<protein>
    <submittedName>
        <fullName evidence="3">Aminotransferase class V-fold PLP-dependent enzyme</fullName>
    </submittedName>
</protein>
<comment type="caution">
    <text evidence="3">The sequence shown here is derived from an EMBL/GenBank/DDBJ whole genome shotgun (WGS) entry which is preliminary data.</text>
</comment>
<dbReference type="Proteomes" id="UP001165283">
    <property type="component" value="Unassembled WGS sequence"/>
</dbReference>
<keyword evidence="3" id="KW-0032">Aminotransferase</keyword>
<organism evidence="3 4">
    <name type="scientific">Pseudonocardia humida</name>
    <dbReference type="NCBI Taxonomy" id="2800819"/>
    <lineage>
        <taxon>Bacteria</taxon>
        <taxon>Bacillati</taxon>
        <taxon>Actinomycetota</taxon>
        <taxon>Actinomycetes</taxon>
        <taxon>Pseudonocardiales</taxon>
        <taxon>Pseudonocardiaceae</taxon>
        <taxon>Pseudonocardia</taxon>
    </lineage>
</organism>
<dbReference type="SUPFAM" id="SSF53383">
    <property type="entry name" value="PLP-dependent transferases"/>
    <property type="match status" value="1"/>
</dbReference>
<dbReference type="InterPro" id="IPR000192">
    <property type="entry name" value="Aminotrans_V_dom"/>
</dbReference>
<dbReference type="PANTHER" id="PTHR43586:SF15">
    <property type="entry name" value="BLR3095 PROTEIN"/>
    <property type="match status" value="1"/>
</dbReference>
<dbReference type="EMBL" id="JAGSOV010000072">
    <property type="protein sequence ID" value="MCO1659860.1"/>
    <property type="molecule type" value="Genomic_DNA"/>
</dbReference>